<dbReference type="Proteomes" id="UP000636458">
    <property type="component" value="Unassembled WGS sequence"/>
</dbReference>
<evidence type="ECO:0000259" key="4">
    <source>
        <dbReference type="PROSITE" id="PS50949"/>
    </source>
</evidence>
<evidence type="ECO:0000256" key="3">
    <source>
        <dbReference type="ARBA" id="ARBA00023163"/>
    </source>
</evidence>
<dbReference type="CDD" id="cd07377">
    <property type="entry name" value="WHTH_GntR"/>
    <property type="match status" value="1"/>
</dbReference>
<dbReference type="SMART" id="SM00895">
    <property type="entry name" value="FCD"/>
    <property type="match status" value="1"/>
</dbReference>
<organism evidence="5 6">
    <name type="scientific">Lacisediminihabitans changchengi</name>
    <dbReference type="NCBI Taxonomy" id="2787634"/>
    <lineage>
        <taxon>Bacteria</taxon>
        <taxon>Bacillati</taxon>
        <taxon>Actinomycetota</taxon>
        <taxon>Actinomycetes</taxon>
        <taxon>Micrococcales</taxon>
        <taxon>Microbacteriaceae</taxon>
        <taxon>Lacisediminihabitans</taxon>
    </lineage>
</organism>
<evidence type="ECO:0000256" key="1">
    <source>
        <dbReference type="ARBA" id="ARBA00023015"/>
    </source>
</evidence>
<dbReference type="InterPro" id="IPR036390">
    <property type="entry name" value="WH_DNA-bd_sf"/>
</dbReference>
<dbReference type="GO" id="GO:0003677">
    <property type="term" value="F:DNA binding"/>
    <property type="evidence" value="ECO:0007669"/>
    <property type="project" value="UniProtKB-KW"/>
</dbReference>
<dbReference type="AlphaFoldDB" id="A0A934STQ9"/>
<protein>
    <submittedName>
        <fullName evidence="5">GntR family transcriptional regulator</fullName>
    </submittedName>
</protein>
<dbReference type="InterPro" id="IPR008920">
    <property type="entry name" value="TF_FadR/GntR_C"/>
</dbReference>
<dbReference type="InterPro" id="IPR000524">
    <property type="entry name" value="Tscrpt_reg_HTH_GntR"/>
</dbReference>
<keyword evidence="6" id="KW-1185">Reference proteome</keyword>
<dbReference type="Gene3D" id="1.10.10.10">
    <property type="entry name" value="Winged helix-like DNA-binding domain superfamily/Winged helix DNA-binding domain"/>
    <property type="match status" value="1"/>
</dbReference>
<dbReference type="SMART" id="SM00345">
    <property type="entry name" value="HTH_GNTR"/>
    <property type="match status" value="1"/>
</dbReference>
<dbReference type="InterPro" id="IPR036388">
    <property type="entry name" value="WH-like_DNA-bd_sf"/>
</dbReference>
<dbReference type="Pfam" id="PF07729">
    <property type="entry name" value="FCD"/>
    <property type="match status" value="1"/>
</dbReference>
<keyword evidence="2" id="KW-0238">DNA-binding</keyword>
<evidence type="ECO:0000313" key="5">
    <source>
        <dbReference type="EMBL" id="MBK4348818.1"/>
    </source>
</evidence>
<dbReference type="PANTHER" id="PTHR43537">
    <property type="entry name" value="TRANSCRIPTIONAL REGULATOR, GNTR FAMILY"/>
    <property type="match status" value="1"/>
</dbReference>
<keyword evidence="1" id="KW-0805">Transcription regulation</keyword>
<feature type="domain" description="HTH gntR-type" evidence="4">
    <location>
        <begin position="17"/>
        <end position="84"/>
    </location>
</feature>
<gene>
    <name evidence="5" type="ORF">IV501_14355</name>
</gene>
<dbReference type="PANTHER" id="PTHR43537:SF24">
    <property type="entry name" value="GLUCONATE OPERON TRANSCRIPTIONAL REPRESSOR"/>
    <property type="match status" value="1"/>
</dbReference>
<dbReference type="InterPro" id="IPR011711">
    <property type="entry name" value="GntR_C"/>
</dbReference>
<dbReference type="EMBL" id="JAEPES010000005">
    <property type="protein sequence ID" value="MBK4348818.1"/>
    <property type="molecule type" value="Genomic_DNA"/>
</dbReference>
<name>A0A934STQ9_9MICO</name>
<dbReference type="GO" id="GO:0003700">
    <property type="term" value="F:DNA-binding transcription factor activity"/>
    <property type="evidence" value="ECO:0007669"/>
    <property type="project" value="InterPro"/>
</dbReference>
<proteinExistence type="predicted"/>
<dbReference type="SUPFAM" id="SSF48008">
    <property type="entry name" value="GntR ligand-binding domain-like"/>
    <property type="match status" value="1"/>
</dbReference>
<dbReference type="Pfam" id="PF00392">
    <property type="entry name" value="GntR"/>
    <property type="match status" value="1"/>
</dbReference>
<reference evidence="5" key="1">
    <citation type="submission" date="2021-01" db="EMBL/GenBank/DDBJ databases">
        <title>Lacisediminihabitans sp. nov. strain G11-30, isolated from Antarctic Soil.</title>
        <authorList>
            <person name="Li J."/>
        </authorList>
    </citation>
    <scope>NUCLEOTIDE SEQUENCE</scope>
    <source>
        <strain evidence="5">G11-30</strain>
    </source>
</reference>
<dbReference type="SUPFAM" id="SSF46785">
    <property type="entry name" value="Winged helix' DNA-binding domain"/>
    <property type="match status" value="1"/>
</dbReference>
<evidence type="ECO:0000313" key="6">
    <source>
        <dbReference type="Proteomes" id="UP000636458"/>
    </source>
</evidence>
<accession>A0A934STQ9</accession>
<dbReference type="PROSITE" id="PS50949">
    <property type="entry name" value="HTH_GNTR"/>
    <property type="match status" value="1"/>
</dbReference>
<sequence length="240" mass="26166">MTTFENVSPAAIERAPALIRDQVASYLRDAITSFSLRPGSLLVEREVCAATSTSRATVREAFRQLESEGIVVSEPGRGTFVATLTRDDARQIYEVRAVLEGLAVRLFTAYASADQIDELRRAAEAMRPMVDDPAAMLTQKTVFYDILFVGARNEELRRLWEGTRRRATLVRATSLSIPGRAATSFAEIEAIVEAIADRDATRAEQLCVAHIDSAAASIFGAEDSHFAATADQGKPANRVS</sequence>
<evidence type="ECO:0000256" key="2">
    <source>
        <dbReference type="ARBA" id="ARBA00023125"/>
    </source>
</evidence>
<dbReference type="PRINTS" id="PR00035">
    <property type="entry name" value="HTHGNTR"/>
</dbReference>
<comment type="caution">
    <text evidence="5">The sequence shown here is derived from an EMBL/GenBank/DDBJ whole genome shotgun (WGS) entry which is preliminary data.</text>
</comment>
<dbReference type="RefSeq" id="WP_200557057.1">
    <property type="nucleotide sequence ID" value="NZ_JAEPES010000005.1"/>
</dbReference>
<keyword evidence="3" id="KW-0804">Transcription</keyword>
<dbReference type="Gene3D" id="1.20.120.530">
    <property type="entry name" value="GntR ligand-binding domain-like"/>
    <property type="match status" value="1"/>
</dbReference>